<dbReference type="AlphaFoldDB" id="A0A916YX51"/>
<evidence type="ECO:0000313" key="4">
    <source>
        <dbReference type="Proteomes" id="UP000609064"/>
    </source>
</evidence>
<dbReference type="Pfam" id="PF07786">
    <property type="entry name" value="HGSNAT_cat"/>
    <property type="match status" value="1"/>
</dbReference>
<feature type="transmembrane region" description="Helical" evidence="1">
    <location>
        <begin position="132"/>
        <end position="151"/>
    </location>
</feature>
<keyword evidence="1" id="KW-0812">Transmembrane</keyword>
<feature type="transmembrane region" description="Helical" evidence="1">
    <location>
        <begin position="184"/>
        <end position="203"/>
    </location>
</feature>
<accession>A0A916YX51</accession>
<feature type="transmembrane region" description="Helical" evidence="1">
    <location>
        <begin position="243"/>
        <end position="265"/>
    </location>
</feature>
<feature type="transmembrane region" description="Helical" evidence="1">
    <location>
        <begin position="303"/>
        <end position="325"/>
    </location>
</feature>
<dbReference type="RefSeq" id="WP_188767260.1">
    <property type="nucleotide sequence ID" value="NZ_BMKK01000006.1"/>
</dbReference>
<dbReference type="Proteomes" id="UP000609064">
    <property type="component" value="Unassembled WGS sequence"/>
</dbReference>
<keyword evidence="1" id="KW-0472">Membrane</keyword>
<evidence type="ECO:0000256" key="1">
    <source>
        <dbReference type="SAM" id="Phobius"/>
    </source>
</evidence>
<gene>
    <name evidence="3" type="ORF">GCM10011514_31940</name>
</gene>
<organism evidence="3 4">
    <name type="scientific">Emticicia aquatilis</name>
    <dbReference type="NCBI Taxonomy" id="1537369"/>
    <lineage>
        <taxon>Bacteria</taxon>
        <taxon>Pseudomonadati</taxon>
        <taxon>Bacteroidota</taxon>
        <taxon>Cytophagia</taxon>
        <taxon>Cytophagales</taxon>
        <taxon>Leadbetterellaceae</taxon>
        <taxon>Emticicia</taxon>
    </lineage>
</organism>
<protein>
    <submittedName>
        <fullName evidence="3">Membrane protein</fullName>
    </submittedName>
</protein>
<feature type="transmembrane region" description="Helical" evidence="1">
    <location>
        <begin position="337"/>
        <end position="358"/>
    </location>
</feature>
<feature type="transmembrane region" description="Helical" evidence="1">
    <location>
        <begin position="157"/>
        <end position="177"/>
    </location>
</feature>
<keyword evidence="1" id="KW-1133">Transmembrane helix</keyword>
<feature type="transmembrane region" description="Helical" evidence="1">
    <location>
        <begin position="48"/>
        <end position="67"/>
    </location>
</feature>
<comment type="caution">
    <text evidence="3">The sequence shown here is derived from an EMBL/GenBank/DDBJ whole genome shotgun (WGS) entry which is preliminary data.</text>
</comment>
<name>A0A916YX51_9BACT</name>
<dbReference type="PANTHER" id="PTHR31061:SF24">
    <property type="entry name" value="LD22376P"/>
    <property type="match status" value="1"/>
</dbReference>
<dbReference type="EMBL" id="BMKK01000006">
    <property type="protein sequence ID" value="GGD65490.1"/>
    <property type="molecule type" value="Genomic_DNA"/>
</dbReference>
<feature type="transmembrane region" description="Helical" evidence="1">
    <location>
        <begin position="274"/>
        <end position="291"/>
    </location>
</feature>
<reference evidence="3" key="1">
    <citation type="journal article" date="2014" name="Int. J. Syst. Evol. Microbiol.">
        <title>Complete genome sequence of Corynebacterium casei LMG S-19264T (=DSM 44701T), isolated from a smear-ripened cheese.</title>
        <authorList>
            <consortium name="US DOE Joint Genome Institute (JGI-PGF)"/>
            <person name="Walter F."/>
            <person name="Albersmeier A."/>
            <person name="Kalinowski J."/>
            <person name="Ruckert C."/>
        </authorList>
    </citation>
    <scope>NUCLEOTIDE SEQUENCE</scope>
    <source>
        <strain evidence="3">CGMCC 1.15958</strain>
    </source>
</reference>
<dbReference type="InterPro" id="IPR012429">
    <property type="entry name" value="HGSNAT_cat"/>
</dbReference>
<evidence type="ECO:0000313" key="3">
    <source>
        <dbReference type="EMBL" id="GGD65490.1"/>
    </source>
</evidence>
<evidence type="ECO:0000259" key="2">
    <source>
        <dbReference type="Pfam" id="PF07786"/>
    </source>
</evidence>
<feature type="domain" description="Heparan-alpha-glucosaminide N-acetyltransferase catalytic" evidence="2">
    <location>
        <begin position="4"/>
        <end position="267"/>
    </location>
</feature>
<feature type="transmembrane region" description="Helical" evidence="1">
    <location>
        <begin position="106"/>
        <end position="125"/>
    </location>
</feature>
<feature type="transmembrane region" description="Helical" evidence="1">
    <location>
        <begin position="395"/>
        <end position="414"/>
    </location>
</feature>
<proteinExistence type="predicted"/>
<sequence length="423" mass="46991">MKERLTSIDVFRGMTIMLMTIVNNPGDWGHIYAPLEHAEWHGCTPTDLVFPFFLFIVGISTVLSMPVKKFDGSVLERIITRALRIFLLGLSLNFFSKIHLGSLEGVPLMLVRLVFTAIITVLLLGEYDRKKQLYVAVGLFALMMILCFGGFEDFASVRIPGVLQRIAIVYLIVSIIYATTNTTVQIIIGLACLLGYWALMALVDVPNVGAANFEKGTNLAAWLDNYLLSGHLWVTSKTWDPEGILSTLPAIGTGLAGVFTGKLLTNDFPKNKKAVYLLSAGVVGVMIGILWNDVFPINKALWTSSYVCYAAGIALMVLGALYFVIDVLEVNAWTKPFVIFGVNPMLVFFFSGIIPRVLNMIKIAQPENLENPTAGLVSWLYSHWIEPFFTEPKNASLAGALTYLVIWFVILVLFDRKKMIFKV</sequence>
<dbReference type="PANTHER" id="PTHR31061">
    <property type="entry name" value="LD22376P"/>
    <property type="match status" value="1"/>
</dbReference>
<reference evidence="3" key="2">
    <citation type="submission" date="2020-09" db="EMBL/GenBank/DDBJ databases">
        <authorList>
            <person name="Sun Q."/>
            <person name="Zhou Y."/>
        </authorList>
    </citation>
    <scope>NUCLEOTIDE SEQUENCE</scope>
    <source>
        <strain evidence="3">CGMCC 1.15958</strain>
    </source>
</reference>
<keyword evidence="4" id="KW-1185">Reference proteome</keyword>